<reference evidence="14" key="1">
    <citation type="submission" date="2022-05" db="EMBL/GenBank/DDBJ databases">
        <authorList>
            <person name="Okamura Y."/>
        </authorList>
    </citation>
    <scope>NUCLEOTIDE SEQUENCE</scope>
</reference>
<dbReference type="AlphaFoldDB" id="A0A9P0TP53"/>
<dbReference type="FunFam" id="3.10.20.370:FF:000001">
    <property type="entry name" value="Retrovirus-related Pol polyprotein from transposon 17.6-like protein"/>
    <property type="match status" value="1"/>
</dbReference>
<feature type="signal peptide" evidence="11">
    <location>
        <begin position="1"/>
        <end position="17"/>
    </location>
</feature>
<evidence type="ECO:0000256" key="5">
    <source>
        <dbReference type="ARBA" id="ARBA00022771"/>
    </source>
</evidence>
<dbReference type="Pfam" id="PF05485">
    <property type="entry name" value="THAP"/>
    <property type="match status" value="1"/>
</dbReference>
<dbReference type="GO" id="GO:0004252">
    <property type="term" value="F:serine-type endopeptidase activity"/>
    <property type="evidence" value="ECO:0007669"/>
    <property type="project" value="InterPro"/>
</dbReference>
<organism evidence="14 15">
    <name type="scientific">Pieris brassicae</name>
    <name type="common">White butterfly</name>
    <name type="synonym">Large white butterfly</name>
    <dbReference type="NCBI Taxonomy" id="7116"/>
    <lineage>
        <taxon>Eukaryota</taxon>
        <taxon>Metazoa</taxon>
        <taxon>Ecdysozoa</taxon>
        <taxon>Arthropoda</taxon>
        <taxon>Hexapoda</taxon>
        <taxon>Insecta</taxon>
        <taxon>Pterygota</taxon>
        <taxon>Neoptera</taxon>
        <taxon>Endopterygota</taxon>
        <taxon>Lepidoptera</taxon>
        <taxon>Glossata</taxon>
        <taxon>Ditrysia</taxon>
        <taxon>Papilionoidea</taxon>
        <taxon>Pieridae</taxon>
        <taxon>Pierinae</taxon>
        <taxon>Pieris</taxon>
    </lineage>
</organism>
<dbReference type="GO" id="GO:0006508">
    <property type="term" value="P:proteolysis"/>
    <property type="evidence" value="ECO:0007669"/>
    <property type="project" value="InterPro"/>
</dbReference>
<comment type="caution">
    <text evidence="14">The sequence shown here is derived from an EMBL/GenBank/DDBJ whole genome shotgun (WGS) entry which is preliminary data.</text>
</comment>
<name>A0A9P0TP53_PIEBR</name>
<dbReference type="PRINTS" id="PR00722">
    <property type="entry name" value="CHYMOTRYPSIN"/>
</dbReference>
<evidence type="ECO:0000256" key="8">
    <source>
        <dbReference type="ARBA" id="ARBA00023125"/>
    </source>
</evidence>
<dbReference type="Gene3D" id="2.40.10.10">
    <property type="entry name" value="Trypsin-like serine proteases"/>
    <property type="match status" value="2"/>
</dbReference>
<dbReference type="Proteomes" id="UP001152562">
    <property type="component" value="Unassembled WGS sequence"/>
</dbReference>
<sequence length="604" mass="68781">MIAVLGFLLLTFDFAVGIKGGQNAEASVPYMASLQIEDRHFCGGAILSSKWILSSAYCTQTYYYNTSLVTVVVGILNTLERGQSFQADKIIVYDDNFYVKNDLSLVRVKGEMKFNKYVAAIELPEREPKPGTTAVVNGFGSQERYGEVLRQLQTLNMSTLSLEKCNSLYTDRRRPLHKEQLCAVGAKKEASVCLGDSGGPLYNGKNLIGIVSTTNSCGRSKPSRCVAIGCKEIGSHKFPSNPTLRRKWEKALRRVNFKATDYSRLCTQHFKVTDFEIISKVTGFPLQRIFLKKSAVPTLFSWNSASGQDTSARAEHWNRRNVKCCIIPSTVTETNESVVDNNTAVAVTKDSIDQGYAHEVEISSISDENSERSLIDIWLERKLVDYYMPVQFKKNYANTRIIIDGTEIPITKPKNPISQWTPEHTKAHSTVIGYLTSAPVLTIFDPRKPIELHTDASSIGYGAILFQKFDNQLKVIGYFSRRTTDVESRYHSYELETLAFFKALKHFRDYLLGREFKVVNDCNALKASRHKRELLPRVHRWWAYMQTFDFEIEYRKGDRIPHVDYLSRNPIDSKQVNVSCKNDEWLRVEQRLDPDLKNIIESKI</sequence>
<evidence type="ECO:0000256" key="9">
    <source>
        <dbReference type="ARBA" id="ARBA00023157"/>
    </source>
</evidence>
<dbReference type="InterPro" id="IPR001254">
    <property type="entry name" value="Trypsin_dom"/>
</dbReference>
<gene>
    <name evidence="14" type="ORF">PIBRA_LOCUS11182</name>
</gene>
<dbReference type="SUPFAM" id="SSF56672">
    <property type="entry name" value="DNA/RNA polymerases"/>
    <property type="match status" value="1"/>
</dbReference>
<dbReference type="SMART" id="SM00692">
    <property type="entry name" value="DM3"/>
    <property type="match status" value="1"/>
</dbReference>
<dbReference type="InterPro" id="IPR033116">
    <property type="entry name" value="TRYPSIN_SER"/>
</dbReference>
<accession>A0A9P0TP53</accession>
<keyword evidence="11" id="KW-0732">Signal</keyword>
<keyword evidence="8 10" id="KW-0238">DNA-binding</keyword>
<keyword evidence="15" id="KW-1185">Reference proteome</keyword>
<evidence type="ECO:0008006" key="16">
    <source>
        <dbReference type="Google" id="ProtNLM"/>
    </source>
</evidence>
<dbReference type="SUPFAM" id="SSF50494">
    <property type="entry name" value="Trypsin-like serine proteases"/>
    <property type="match status" value="1"/>
</dbReference>
<dbReference type="PROSITE" id="PS50240">
    <property type="entry name" value="TRYPSIN_DOM"/>
    <property type="match status" value="1"/>
</dbReference>
<dbReference type="Pfam" id="PF00089">
    <property type="entry name" value="Trypsin"/>
    <property type="match status" value="1"/>
</dbReference>
<dbReference type="SUPFAM" id="SSF57716">
    <property type="entry name" value="Glucocorticoid receptor-like (DNA-binding domain)"/>
    <property type="match status" value="1"/>
</dbReference>
<dbReference type="GO" id="GO:0004519">
    <property type="term" value="F:endonuclease activity"/>
    <property type="evidence" value="ECO:0007669"/>
    <property type="project" value="UniProtKB-KW"/>
</dbReference>
<dbReference type="InterPro" id="IPR038441">
    <property type="entry name" value="THAP_Znf_sf"/>
</dbReference>
<dbReference type="InterPro" id="IPR041577">
    <property type="entry name" value="RT_RNaseH_2"/>
</dbReference>
<evidence type="ECO:0000256" key="2">
    <source>
        <dbReference type="ARBA" id="ARBA00022722"/>
    </source>
</evidence>
<evidence type="ECO:0000259" key="12">
    <source>
        <dbReference type="PROSITE" id="PS50240"/>
    </source>
</evidence>
<evidence type="ECO:0000256" key="11">
    <source>
        <dbReference type="SAM" id="SignalP"/>
    </source>
</evidence>
<dbReference type="InterPro" id="IPR001314">
    <property type="entry name" value="Peptidase_S1A"/>
</dbReference>
<feature type="domain" description="THAP-type" evidence="13">
    <location>
        <begin position="221"/>
        <end position="300"/>
    </location>
</feature>
<dbReference type="GO" id="GO:0008270">
    <property type="term" value="F:zinc ion binding"/>
    <property type="evidence" value="ECO:0007669"/>
    <property type="project" value="UniProtKB-KW"/>
</dbReference>
<keyword evidence="2" id="KW-0540">Nuclease</keyword>
<dbReference type="InterPro" id="IPR043504">
    <property type="entry name" value="Peptidase_S1_PA_chymotrypsin"/>
</dbReference>
<dbReference type="CDD" id="cd00190">
    <property type="entry name" value="Tryp_SPc"/>
    <property type="match status" value="1"/>
</dbReference>
<evidence type="ECO:0000256" key="3">
    <source>
        <dbReference type="ARBA" id="ARBA00022723"/>
    </source>
</evidence>
<feature type="domain" description="Peptidase S1" evidence="12">
    <location>
        <begin position="18"/>
        <end position="308"/>
    </location>
</feature>
<keyword evidence="7" id="KW-0695">RNA-directed DNA polymerase</keyword>
<dbReference type="GO" id="GO:0003677">
    <property type="term" value="F:DNA binding"/>
    <property type="evidence" value="ECO:0007669"/>
    <property type="project" value="UniProtKB-UniRule"/>
</dbReference>
<proteinExistence type="predicted"/>
<keyword evidence="1" id="KW-0808">Transferase</keyword>
<evidence type="ECO:0000256" key="6">
    <source>
        <dbReference type="ARBA" id="ARBA00022833"/>
    </source>
</evidence>
<protein>
    <recommendedName>
        <fullName evidence="16">Peptidase S1 domain-containing protein</fullName>
    </recommendedName>
</protein>
<dbReference type="PROSITE" id="PS00135">
    <property type="entry name" value="TRYPSIN_SER"/>
    <property type="match status" value="1"/>
</dbReference>
<dbReference type="Gene3D" id="6.20.210.20">
    <property type="entry name" value="THAP domain"/>
    <property type="match status" value="1"/>
</dbReference>
<keyword evidence="6" id="KW-0862">Zinc</keyword>
<evidence type="ECO:0000259" key="13">
    <source>
        <dbReference type="PROSITE" id="PS50950"/>
    </source>
</evidence>
<feature type="chain" id="PRO_5040362112" description="Peptidase S1 domain-containing protein" evidence="11">
    <location>
        <begin position="18"/>
        <end position="604"/>
    </location>
</feature>
<dbReference type="Gene3D" id="3.10.20.370">
    <property type="match status" value="1"/>
</dbReference>
<evidence type="ECO:0000256" key="1">
    <source>
        <dbReference type="ARBA" id="ARBA00022695"/>
    </source>
</evidence>
<dbReference type="GO" id="GO:0003964">
    <property type="term" value="F:RNA-directed DNA polymerase activity"/>
    <property type="evidence" value="ECO:0007669"/>
    <property type="project" value="UniProtKB-KW"/>
</dbReference>
<dbReference type="PROSITE" id="PS50950">
    <property type="entry name" value="ZF_THAP"/>
    <property type="match status" value="1"/>
</dbReference>
<dbReference type="CDD" id="cd09274">
    <property type="entry name" value="RNase_HI_RT_Ty3"/>
    <property type="match status" value="1"/>
</dbReference>
<keyword evidence="9" id="KW-1015">Disulfide bond</keyword>
<dbReference type="InterPro" id="IPR043502">
    <property type="entry name" value="DNA/RNA_pol_sf"/>
</dbReference>
<evidence type="ECO:0000313" key="15">
    <source>
        <dbReference type="Proteomes" id="UP001152562"/>
    </source>
</evidence>
<dbReference type="SMART" id="SM00980">
    <property type="entry name" value="THAP"/>
    <property type="match status" value="1"/>
</dbReference>
<dbReference type="PANTHER" id="PTHR34072:SF52">
    <property type="entry name" value="RIBONUCLEASE H"/>
    <property type="match status" value="1"/>
</dbReference>
<keyword evidence="3" id="KW-0479">Metal-binding</keyword>
<keyword evidence="1" id="KW-0548">Nucleotidyltransferase</keyword>
<evidence type="ECO:0000256" key="7">
    <source>
        <dbReference type="ARBA" id="ARBA00022918"/>
    </source>
</evidence>
<evidence type="ECO:0000256" key="4">
    <source>
        <dbReference type="ARBA" id="ARBA00022759"/>
    </source>
</evidence>
<dbReference type="EMBL" id="CALOZG010000042">
    <property type="protein sequence ID" value="CAH4035077.1"/>
    <property type="molecule type" value="Genomic_DNA"/>
</dbReference>
<dbReference type="Pfam" id="PF17919">
    <property type="entry name" value="RT_RNaseH_2"/>
    <property type="match status" value="1"/>
</dbReference>
<evidence type="ECO:0000313" key="14">
    <source>
        <dbReference type="EMBL" id="CAH4035077.1"/>
    </source>
</evidence>
<evidence type="ECO:0000256" key="10">
    <source>
        <dbReference type="PROSITE-ProRule" id="PRU00309"/>
    </source>
</evidence>
<keyword evidence="5 10" id="KW-0863">Zinc-finger</keyword>
<dbReference type="InterPro" id="IPR006612">
    <property type="entry name" value="THAP_Znf"/>
</dbReference>
<dbReference type="InterPro" id="IPR009003">
    <property type="entry name" value="Peptidase_S1_PA"/>
</dbReference>
<dbReference type="SMART" id="SM00020">
    <property type="entry name" value="Tryp_SPc"/>
    <property type="match status" value="1"/>
</dbReference>
<keyword evidence="4" id="KW-0255">Endonuclease</keyword>
<dbReference type="PANTHER" id="PTHR34072">
    <property type="entry name" value="ENZYMATIC POLYPROTEIN-RELATED"/>
    <property type="match status" value="1"/>
</dbReference>
<keyword evidence="4" id="KW-0378">Hydrolase</keyword>